<evidence type="ECO:0000256" key="8">
    <source>
        <dbReference type="HAMAP-Rule" id="MF_00238"/>
    </source>
</evidence>
<gene>
    <name evidence="8 10" type="primary">cmk</name>
    <name evidence="10" type="ORF">ING2E5A_1049</name>
</gene>
<dbReference type="GO" id="GO:0005737">
    <property type="term" value="C:cytoplasm"/>
    <property type="evidence" value="ECO:0007669"/>
    <property type="project" value="UniProtKB-SubCell"/>
</dbReference>
<evidence type="ECO:0000256" key="6">
    <source>
        <dbReference type="ARBA" id="ARBA00047615"/>
    </source>
</evidence>
<proteinExistence type="inferred from homology"/>
<dbReference type="KEGG" id="pmuc:ING2E5A_1049"/>
<dbReference type="AlphaFoldDB" id="A0A1G4G5S3"/>
<keyword evidence="8" id="KW-0963">Cytoplasm</keyword>
<name>A0A1G4G5S3_9BACT</name>
<dbReference type="NCBIfam" id="TIGR00017">
    <property type="entry name" value="cmk"/>
    <property type="match status" value="1"/>
</dbReference>
<dbReference type="InterPro" id="IPR027417">
    <property type="entry name" value="P-loop_NTPase"/>
</dbReference>
<sequence length="230" mass="25718">MKKINIAVDGFSSCGKSTIAKGLAKELGYTYIDSGAMYRAVALFAYRNGWMTDTTIDEAALQKHISEIVISFETAPTGQQETYLNGENVEREIRSLEIGNGASRVSTLGFVRKELVRQQQAMGKKKGVVMDGRDIGTVVFPDAELKIFLTASPEVRARRRFEELQAKGTPVSYEETLANVIERDERDTTRSESPLRKAPDAIELDNSNVTITEQLQWAMDMFNKITTQHE</sequence>
<dbReference type="HAMAP" id="MF_00238">
    <property type="entry name" value="Cytidyl_kinase_type1"/>
    <property type="match status" value="1"/>
</dbReference>
<evidence type="ECO:0000256" key="5">
    <source>
        <dbReference type="ARBA" id="ARBA00022840"/>
    </source>
</evidence>
<evidence type="ECO:0000256" key="7">
    <source>
        <dbReference type="ARBA" id="ARBA00048478"/>
    </source>
</evidence>
<evidence type="ECO:0000256" key="1">
    <source>
        <dbReference type="ARBA" id="ARBA00009427"/>
    </source>
</evidence>
<evidence type="ECO:0000256" key="3">
    <source>
        <dbReference type="ARBA" id="ARBA00022741"/>
    </source>
</evidence>
<evidence type="ECO:0000256" key="4">
    <source>
        <dbReference type="ARBA" id="ARBA00022777"/>
    </source>
</evidence>
<keyword evidence="5 8" id="KW-0067">ATP-binding</keyword>
<keyword evidence="4 8" id="KW-0418">Kinase</keyword>
<dbReference type="Gene3D" id="3.40.50.300">
    <property type="entry name" value="P-loop containing nucleotide triphosphate hydrolases"/>
    <property type="match status" value="1"/>
</dbReference>
<dbReference type="InterPro" id="IPR011994">
    <property type="entry name" value="Cytidylate_kinase_dom"/>
</dbReference>
<organism evidence="10 11">
    <name type="scientific">Petrimonas mucosa</name>
    <dbReference type="NCBI Taxonomy" id="1642646"/>
    <lineage>
        <taxon>Bacteria</taxon>
        <taxon>Pseudomonadati</taxon>
        <taxon>Bacteroidota</taxon>
        <taxon>Bacteroidia</taxon>
        <taxon>Bacteroidales</taxon>
        <taxon>Dysgonomonadaceae</taxon>
        <taxon>Petrimonas</taxon>
    </lineage>
</organism>
<dbReference type="EMBL" id="LT608328">
    <property type="protein sequence ID" value="SCM56794.1"/>
    <property type="molecule type" value="Genomic_DNA"/>
</dbReference>
<comment type="similarity">
    <text evidence="1 8">Belongs to the cytidylate kinase family. Type 1 subfamily.</text>
</comment>
<dbReference type="CDD" id="cd02020">
    <property type="entry name" value="CMPK"/>
    <property type="match status" value="1"/>
</dbReference>
<dbReference type="Proteomes" id="UP000178485">
    <property type="component" value="Chromosome i"/>
</dbReference>
<dbReference type="Pfam" id="PF02224">
    <property type="entry name" value="Cytidylate_kin"/>
    <property type="match status" value="1"/>
</dbReference>
<comment type="catalytic activity">
    <reaction evidence="7 8">
        <text>CMP + ATP = CDP + ADP</text>
        <dbReference type="Rhea" id="RHEA:11600"/>
        <dbReference type="ChEBI" id="CHEBI:30616"/>
        <dbReference type="ChEBI" id="CHEBI:58069"/>
        <dbReference type="ChEBI" id="CHEBI:60377"/>
        <dbReference type="ChEBI" id="CHEBI:456216"/>
        <dbReference type="EC" id="2.7.4.25"/>
    </reaction>
</comment>
<dbReference type="STRING" id="1642646.ING2E5A_1049"/>
<dbReference type="GO" id="GO:0036431">
    <property type="term" value="F:dCMP kinase activity"/>
    <property type="evidence" value="ECO:0007669"/>
    <property type="project" value="InterPro"/>
</dbReference>
<evidence type="ECO:0000259" key="9">
    <source>
        <dbReference type="Pfam" id="PF02224"/>
    </source>
</evidence>
<evidence type="ECO:0000313" key="11">
    <source>
        <dbReference type="Proteomes" id="UP000178485"/>
    </source>
</evidence>
<keyword evidence="11" id="KW-1185">Reference proteome</keyword>
<feature type="domain" description="Cytidylate kinase" evidence="9">
    <location>
        <begin position="6"/>
        <end position="222"/>
    </location>
</feature>
<accession>A0A1G4G5S3</accession>
<evidence type="ECO:0000256" key="2">
    <source>
        <dbReference type="ARBA" id="ARBA00022679"/>
    </source>
</evidence>
<keyword evidence="2 8" id="KW-0808">Transferase</keyword>
<dbReference type="InterPro" id="IPR003136">
    <property type="entry name" value="Cytidylate_kin"/>
</dbReference>
<comment type="subcellular location">
    <subcellularLocation>
        <location evidence="8">Cytoplasm</location>
    </subcellularLocation>
</comment>
<dbReference type="GO" id="GO:0006220">
    <property type="term" value="P:pyrimidine nucleotide metabolic process"/>
    <property type="evidence" value="ECO:0007669"/>
    <property type="project" value="UniProtKB-UniRule"/>
</dbReference>
<reference evidence="10 11" key="1">
    <citation type="submission" date="2016-08" db="EMBL/GenBank/DDBJ databases">
        <authorList>
            <person name="Seilhamer J.J."/>
        </authorList>
    </citation>
    <scope>NUCLEOTIDE SEQUENCE [LARGE SCALE GENOMIC DNA]</scope>
    <source>
        <strain evidence="10">ING2-E5A</strain>
    </source>
</reference>
<dbReference type="GO" id="GO:0005524">
    <property type="term" value="F:ATP binding"/>
    <property type="evidence" value="ECO:0007669"/>
    <property type="project" value="UniProtKB-UniRule"/>
</dbReference>
<comment type="catalytic activity">
    <reaction evidence="6 8">
        <text>dCMP + ATP = dCDP + ADP</text>
        <dbReference type="Rhea" id="RHEA:25094"/>
        <dbReference type="ChEBI" id="CHEBI:30616"/>
        <dbReference type="ChEBI" id="CHEBI:57566"/>
        <dbReference type="ChEBI" id="CHEBI:58593"/>
        <dbReference type="ChEBI" id="CHEBI:456216"/>
        <dbReference type="EC" id="2.7.4.25"/>
    </reaction>
</comment>
<dbReference type="EC" id="2.7.4.25" evidence="8"/>
<protein>
    <recommendedName>
        <fullName evidence="8">Cytidylate kinase</fullName>
        <shortName evidence="8">CK</shortName>
        <ecNumber evidence="8">2.7.4.25</ecNumber>
    </recommendedName>
    <alternativeName>
        <fullName evidence="8">Cytidine monophosphate kinase</fullName>
        <shortName evidence="8">CMP kinase</shortName>
    </alternativeName>
</protein>
<feature type="binding site" evidence="8">
    <location>
        <begin position="10"/>
        <end position="18"/>
    </location>
    <ligand>
        <name>ATP</name>
        <dbReference type="ChEBI" id="CHEBI:30616"/>
    </ligand>
</feature>
<dbReference type="RefSeq" id="WP_071136457.1">
    <property type="nucleotide sequence ID" value="NZ_DUQN01000126.1"/>
</dbReference>
<evidence type="ECO:0000313" key="10">
    <source>
        <dbReference type="EMBL" id="SCM56794.1"/>
    </source>
</evidence>
<dbReference type="SUPFAM" id="SSF52540">
    <property type="entry name" value="P-loop containing nucleoside triphosphate hydrolases"/>
    <property type="match status" value="1"/>
</dbReference>
<keyword evidence="3 8" id="KW-0547">Nucleotide-binding</keyword>
<dbReference type="GO" id="GO:0036430">
    <property type="term" value="F:CMP kinase activity"/>
    <property type="evidence" value="ECO:0007669"/>
    <property type="project" value="RHEA"/>
</dbReference>